<comment type="caution">
    <text evidence="2">The sequence shown here is derived from an EMBL/GenBank/DDBJ whole genome shotgun (WGS) entry which is preliminary data.</text>
</comment>
<proteinExistence type="predicted"/>
<evidence type="ECO:0000313" key="2">
    <source>
        <dbReference type="EMBL" id="MCH8616502.1"/>
    </source>
</evidence>
<reference evidence="2 3" key="1">
    <citation type="submission" date="2022-03" db="EMBL/GenBank/DDBJ databases">
        <authorList>
            <person name="Jo J.-H."/>
            <person name="Im W.-T."/>
        </authorList>
    </citation>
    <scope>NUCLEOTIDE SEQUENCE [LARGE SCALE GENOMIC DNA]</scope>
    <source>
        <strain evidence="2 3">SM33</strain>
    </source>
</reference>
<accession>A0ABS9VQ12</accession>
<evidence type="ECO:0000256" key="1">
    <source>
        <dbReference type="SAM" id="SignalP"/>
    </source>
</evidence>
<sequence length="335" mass="35125">MRKSTHLRHLSVVAFTTSALFTASAALAGEGGASFYLLGSGGPGAADLPPLTGIFFDNTAYYYPGKAGGDREFVVGGNVVAGLDAKLFADFATVLWVPSTNALGGTLGIGFAVPVGHPKVGVDVVLTGPNGGTIDISRRDAAWIVGDPVATTELSWKVDPKTHAAVIGTVNIPVGTYREGELSNLAFHRWIVDTSAAITWSDGKWDVSGKAGLTFNGKNHFTDYNSGTDLHLEASVERKLSKKFSLGIQSYMLEQITGDSGAGARLGSFKGRVTGVGPTAAYNFNLGKLPVSARVRYFEEFGAKNRLDGRAFFFSLDFPLHVNLPAAPPAAAPAG</sequence>
<name>A0ABS9VQ12_9SPHN</name>
<dbReference type="Proteomes" id="UP001203058">
    <property type="component" value="Unassembled WGS sequence"/>
</dbReference>
<dbReference type="Pfam" id="PF13557">
    <property type="entry name" value="Phenol_MetA_deg"/>
    <property type="match status" value="1"/>
</dbReference>
<organism evidence="2 3">
    <name type="scientific">Sphingomonas telluris</name>
    <dbReference type="NCBI Taxonomy" id="2907998"/>
    <lineage>
        <taxon>Bacteria</taxon>
        <taxon>Pseudomonadati</taxon>
        <taxon>Pseudomonadota</taxon>
        <taxon>Alphaproteobacteria</taxon>
        <taxon>Sphingomonadales</taxon>
        <taxon>Sphingomonadaceae</taxon>
        <taxon>Sphingomonas</taxon>
    </lineage>
</organism>
<feature type="signal peptide" evidence="1">
    <location>
        <begin position="1"/>
        <end position="28"/>
    </location>
</feature>
<gene>
    <name evidence="2" type="ORF">LZ016_10365</name>
</gene>
<keyword evidence="1" id="KW-0732">Signal</keyword>
<feature type="chain" id="PRO_5047489349" evidence="1">
    <location>
        <begin position="29"/>
        <end position="335"/>
    </location>
</feature>
<keyword evidence="3" id="KW-1185">Reference proteome</keyword>
<dbReference type="RefSeq" id="WP_241447299.1">
    <property type="nucleotide sequence ID" value="NZ_JAKZHW010000001.1"/>
</dbReference>
<dbReference type="EMBL" id="JAKZHW010000001">
    <property type="protein sequence ID" value="MCH8616502.1"/>
    <property type="molecule type" value="Genomic_DNA"/>
</dbReference>
<dbReference type="InterPro" id="IPR025737">
    <property type="entry name" value="FApF"/>
</dbReference>
<protein>
    <submittedName>
        <fullName evidence="2">Transporter</fullName>
    </submittedName>
</protein>
<evidence type="ECO:0000313" key="3">
    <source>
        <dbReference type="Proteomes" id="UP001203058"/>
    </source>
</evidence>